<name>A0A1D1VK22_RAMVA</name>
<comment type="subcellular location">
    <subcellularLocation>
        <location evidence="1">Membrane</location>
    </subcellularLocation>
</comment>
<dbReference type="InterPro" id="IPR000276">
    <property type="entry name" value="GPCR_Rhodpsn"/>
</dbReference>
<organism evidence="8 9">
    <name type="scientific">Ramazzottius varieornatus</name>
    <name type="common">Water bear</name>
    <name type="synonym">Tardigrade</name>
    <dbReference type="NCBI Taxonomy" id="947166"/>
    <lineage>
        <taxon>Eukaryota</taxon>
        <taxon>Metazoa</taxon>
        <taxon>Ecdysozoa</taxon>
        <taxon>Tardigrada</taxon>
        <taxon>Eutardigrada</taxon>
        <taxon>Parachela</taxon>
        <taxon>Hypsibioidea</taxon>
        <taxon>Ramazzottiidae</taxon>
        <taxon>Ramazzottius</taxon>
    </lineage>
</organism>
<dbReference type="InterPro" id="IPR017452">
    <property type="entry name" value="GPCR_Rhodpsn_7TM"/>
</dbReference>
<evidence type="ECO:0000256" key="4">
    <source>
        <dbReference type="ARBA" id="ARBA00023136"/>
    </source>
</evidence>
<dbReference type="PANTHER" id="PTHR46641:SF8">
    <property type="entry name" value="G-PROTEIN COUPLED RECEPTORS FAMILY 1 PROFILE DOMAIN-CONTAINING PROTEIN"/>
    <property type="match status" value="1"/>
</dbReference>
<keyword evidence="3 6" id="KW-1133">Transmembrane helix</keyword>
<evidence type="ECO:0000313" key="9">
    <source>
        <dbReference type="Proteomes" id="UP000186922"/>
    </source>
</evidence>
<protein>
    <recommendedName>
        <fullName evidence="7">G-protein coupled receptors family 1 profile domain-containing protein</fullName>
    </recommendedName>
</protein>
<dbReference type="Proteomes" id="UP000186922">
    <property type="component" value="Unassembled WGS sequence"/>
</dbReference>
<reference evidence="8 9" key="1">
    <citation type="journal article" date="2016" name="Nat. Commun.">
        <title>Extremotolerant tardigrade genome and improved radiotolerance of human cultured cells by tardigrade-unique protein.</title>
        <authorList>
            <person name="Hashimoto T."/>
            <person name="Horikawa D.D."/>
            <person name="Saito Y."/>
            <person name="Kuwahara H."/>
            <person name="Kozuka-Hata H."/>
            <person name="Shin-I T."/>
            <person name="Minakuchi Y."/>
            <person name="Ohishi K."/>
            <person name="Motoyama A."/>
            <person name="Aizu T."/>
            <person name="Enomoto A."/>
            <person name="Kondo K."/>
            <person name="Tanaka S."/>
            <person name="Hara Y."/>
            <person name="Koshikawa S."/>
            <person name="Sagara H."/>
            <person name="Miura T."/>
            <person name="Yokobori S."/>
            <person name="Miyagawa K."/>
            <person name="Suzuki Y."/>
            <person name="Kubo T."/>
            <person name="Oyama M."/>
            <person name="Kohara Y."/>
            <person name="Fujiyama A."/>
            <person name="Arakawa K."/>
            <person name="Katayama T."/>
            <person name="Toyoda A."/>
            <person name="Kunieda T."/>
        </authorList>
    </citation>
    <scope>NUCLEOTIDE SEQUENCE [LARGE SCALE GENOMIC DNA]</scope>
    <source>
        <strain evidence="8 9">YOKOZUNA-1</strain>
    </source>
</reference>
<feature type="compositionally biased region" description="Low complexity" evidence="5">
    <location>
        <begin position="332"/>
        <end position="351"/>
    </location>
</feature>
<feature type="transmembrane region" description="Helical" evidence="6">
    <location>
        <begin position="31"/>
        <end position="52"/>
    </location>
</feature>
<dbReference type="GO" id="GO:0004930">
    <property type="term" value="F:G protein-coupled receptor activity"/>
    <property type="evidence" value="ECO:0007669"/>
    <property type="project" value="InterPro"/>
</dbReference>
<keyword evidence="2 6" id="KW-0812">Transmembrane</keyword>
<feature type="transmembrane region" description="Helical" evidence="6">
    <location>
        <begin position="215"/>
        <end position="234"/>
    </location>
</feature>
<dbReference type="InterPro" id="IPR052954">
    <property type="entry name" value="GPCR-Ligand_Int"/>
</dbReference>
<keyword evidence="4 6" id="KW-0472">Membrane</keyword>
<dbReference type="AlphaFoldDB" id="A0A1D1VK22"/>
<keyword evidence="9" id="KW-1185">Reference proteome</keyword>
<dbReference type="GO" id="GO:0016020">
    <property type="term" value="C:membrane"/>
    <property type="evidence" value="ECO:0007669"/>
    <property type="project" value="UniProtKB-SubCell"/>
</dbReference>
<feature type="transmembrane region" description="Helical" evidence="6">
    <location>
        <begin position="64"/>
        <end position="85"/>
    </location>
</feature>
<dbReference type="SUPFAM" id="SSF81321">
    <property type="entry name" value="Family A G protein-coupled receptor-like"/>
    <property type="match status" value="1"/>
</dbReference>
<proteinExistence type="predicted"/>
<evidence type="ECO:0000256" key="3">
    <source>
        <dbReference type="ARBA" id="ARBA00022989"/>
    </source>
</evidence>
<sequence>MENSTGTIAKETADSNHEVCFDLPIVSSVQWIGYPVLLVLCTVGNILCLYALYRYREKCSSTVYLVAVAICDLCVLWFYMGTFLVEILDLSEDRMESWVWNQYVESRGIVLWWRHTCIQLSDWVLMAYIIERFVTVYRSTAPAGLFIVITKDAFRRALITVAILGLLSAIFQSGDLVRQAVYLAKRHGFPVMTNTSHVVEPLIQRWHDAQTTGEIAMMLVKGVLIAVLNCMLAYQMSRAQASRRLLVRHVSEASTSSVPHSVLLISGALYLVTQTPTAVCEAVFLATGKDYCCSFIPLINTLSLSNYSLNFFMYCLVTQKFRRFLECPGKRSSLTSTRSNSSDTSKISASA</sequence>
<accession>A0A1D1VK22</accession>
<evidence type="ECO:0000259" key="7">
    <source>
        <dbReference type="PROSITE" id="PS50262"/>
    </source>
</evidence>
<dbReference type="PRINTS" id="PR00237">
    <property type="entry name" value="GPCRRHODOPSN"/>
</dbReference>
<feature type="transmembrane region" description="Helical" evidence="6">
    <location>
        <begin position="157"/>
        <end position="174"/>
    </location>
</feature>
<dbReference type="PROSITE" id="PS50262">
    <property type="entry name" value="G_PROTEIN_RECEP_F1_2"/>
    <property type="match status" value="1"/>
</dbReference>
<dbReference type="EMBL" id="BDGG01000005">
    <property type="protein sequence ID" value="GAV00088.1"/>
    <property type="molecule type" value="Genomic_DNA"/>
</dbReference>
<feature type="region of interest" description="Disordered" evidence="5">
    <location>
        <begin position="330"/>
        <end position="351"/>
    </location>
</feature>
<feature type="transmembrane region" description="Helical" evidence="6">
    <location>
        <begin position="129"/>
        <end position="150"/>
    </location>
</feature>
<dbReference type="Gene3D" id="1.20.1070.10">
    <property type="entry name" value="Rhodopsin 7-helix transmembrane proteins"/>
    <property type="match status" value="1"/>
</dbReference>
<feature type="domain" description="G-protein coupled receptors family 1 profile" evidence="7">
    <location>
        <begin position="44"/>
        <end position="314"/>
    </location>
</feature>
<evidence type="ECO:0000256" key="1">
    <source>
        <dbReference type="ARBA" id="ARBA00004370"/>
    </source>
</evidence>
<evidence type="ECO:0000256" key="6">
    <source>
        <dbReference type="SAM" id="Phobius"/>
    </source>
</evidence>
<gene>
    <name evidence="8" type="primary">RvY_10986-1</name>
    <name evidence="8" type="synonym">RvY_10986.1</name>
    <name evidence="8" type="ORF">RvY_10986</name>
</gene>
<dbReference type="PANTHER" id="PTHR46641">
    <property type="entry name" value="FMRFAMIDE RECEPTOR-RELATED"/>
    <property type="match status" value="1"/>
</dbReference>
<evidence type="ECO:0000256" key="5">
    <source>
        <dbReference type="SAM" id="MobiDB-lite"/>
    </source>
</evidence>
<evidence type="ECO:0000313" key="8">
    <source>
        <dbReference type="EMBL" id="GAV00088.1"/>
    </source>
</evidence>
<evidence type="ECO:0000256" key="2">
    <source>
        <dbReference type="ARBA" id="ARBA00022692"/>
    </source>
</evidence>
<dbReference type="OrthoDB" id="10011262at2759"/>
<comment type="caution">
    <text evidence="8">The sequence shown here is derived from an EMBL/GenBank/DDBJ whole genome shotgun (WGS) entry which is preliminary data.</text>
</comment>